<evidence type="ECO:0000256" key="1">
    <source>
        <dbReference type="SAM" id="MobiDB-lite"/>
    </source>
</evidence>
<feature type="region of interest" description="Disordered" evidence="1">
    <location>
        <begin position="21"/>
        <end position="40"/>
    </location>
</feature>
<protein>
    <submittedName>
        <fullName evidence="2">Uncharacterized protein</fullName>
    </submittedName>
</protein>
<keyword evidence="3" id="KW-1185">Reference proteome</keyword>
<name>A0ABQ8SHT5_PERAM</name>
<reference evidence="2 3" key="1">
    <citation type="journal article" date="2022" name="Allergy">
        <title>Genome assembly and annotation of Periplaneta americana reveal a comprehensive cockroach allergen profile.</title>
        <authorList>
            <person name="Wang L."/>
            <person name="Xiong Q."/>
            <person name="Saelim N."/>
            <person name="Wang L."/>
            <person name="Nong W."/>
            <person name="Wan A.T."/>
            <person name="Shi M."/>
            <person name="Liu X."/>
            <person name="Cao Q."/>
            <person name="Hui J.H.L."/>
            <person name="Sookrung N."/>
            <person name="Leung T.F."/>
            <person name="Tungtrongchitr A."/>
            <person name="Tsui S.K.W."/>
        </authorList>
    </citation>
    <scope>NUCLEOTIDE SEQUENCE [LARGE SCALE GENOMIC DNA]</scope>
    <source>
        <strain evidence="2">PWHHKU_190912</strain>
    </source>
</reference>
<comment type="caution">
    <text evidence="2">The sequence shown here is derived from an EMBL/GenBank/DDBJ whole genome shotgun (WGS) entry which is preliminary data.</text>
</comment>
<feature type="compositionally biased region" description="Polar residues" evidence="1">
    <location>
        <begin position="24"/>
        <end position="36"/>
    </location>
</feature>
<organism evidence="2 3">
    <name type="scientific">Periplaneta americana</name>
    <name type="common">American cockroach</name>
    <name type="synonym">Blatta americana</name>
    <dbReference type="NCBI Taxonomy" id="6978"/>
    <lineage>
        <taxon>Eukaryota</taxon>
        <taxon>Metazoa</taxon>
        <taxon>Ecdysozoa</taxon>
        <taxon>Arthropoda</taxon>
        <taxon>Hexapoda</taxon>
        <taxon>Insecta</taxon>
        <taxon>Pterygota</taxon>
        <taxon>Neoptera</taxon>
        <taxon>Polyneoptera</taxon>
        <taxon>Dictyoptera</taxon>
        <taxon>Blattodea</taxon>
        <taxon>Blattoidea</taxon>
        <taxon>Blattidae</taxon>
        <taxon>Blattinae</taxon>
        <taxon>Periplaneta</taxon>
    </lineage>
</organism>
<feature type="region of interest" description="Disordered" evidence="1">
    <location>
        <begin position="146"/>
        <end position="165"/>
    </location>
</feature>
<gene>
    <name evidence="2" type="ORF">ANN_15599</name>
</gene>
<dbReference type="Proteomes" id="UP001148838">
    <property type="component" value="Unassembled WGS sequence"/>
</dbReference>
<proteinExistence type="predicted"/>
<feature type="compositionally biased region" description="Basic and acidic residues" evidence="1">
    <location>
        <begin position="209"/>
        <end position="225"/>
    </location>
</feature>
<evidence type="ECO:0000313" key="3">
    <source>
        <dbReference type="Proteomes" id="UP001148838"/>
    </source>
</evidence>
<dbReference type="EMBL" id="JAJSOF020000027">
    <property type="protein sequence ID" value="KAJ4433340.1"/>
    <property type="molecule type" value="Genomic_DNA"/>
</dbReference>
<evidence type="ECO:0000313" key="2">
    <source>
        <dbReference type="EMBL" id="KAJ4433340.1"/>
    </source>
</evidence>
<feature type="region of interest" description="Disordered" evidence="1">
    <location>
        <begin position="197"/>
        <end position="225"/>
    </location>
</feature>
<sequence length="225" mass="24836">MSPGSSTESYPALAHIGLRENPGKNLNQVTCPNRESNPGHLVSRPDALAITPQDARTCKLVSKSETEVTGGQEDRKEARRTGNMCPGVELTDEGMYGLCLRVLIIDIDVHPRDTFHIRLSWQPRARKGVVGNDDDDRRPLHISAPQRRPTVADMAPQRGPTATYIGASTKADRRIFWRPNVGLEMATMTTAGIDARADSRRRVNAADGNNDRSGDRRESRQPTQC</sequence>
<accession>A0ABQ8SHT5</accession>